<comment type="similarity">
    <text evidence="2">Belongs to the phospholipase D family.</text>
</comment>
<keyword evidence="7" id="KW-0472">Membrane</keyword>
<evidence type="ECO:0000256" key="2">
    <source>
        <dbReference type="ARBA" id="ARBA00008664"/>
    </source>
</evidence>
<dbReference type="SMART" id="SM00155">
    <property type="entry name" value="PLDc"/>
    <property type="match status" value="2"/>
</dbReference>
<keyword evidence="4" id="KW-0378">Hydrolase</keyword>
<evidence type="ECO:0000256" key="7">
    <source>
        <dbReference type="SAM" id="Phobius"/>
    </source>
</evidence>
<feature type="domain" description="PLD phosphodiesterase" evidence="8">
    <location>
        <begin position="107"/>
        <end position="133"/>
    </location>
</feature>
<keyword evidence="6" id="KW-0443">Lipid metabolism</keyword>
<gene>
    <name evidence="9" type="ORF">CBS1_02250</name>
</gene>
<dbReference type="InterPro" id="IPR025202">
    <property type="entry name" value="PLD-like_dom"/>
</dbReference>
<reference evidence="9 10" key="1">
    <citation type="submission" date="2018-01" db="EMBL/GenBank/DDBJ databases">
        <title>The whole genome sequencing and assembly of Fervidobacterium changbaicum CBS-1 strain.</title>
        <authorList>
            <person name="Kim J.-Y."/>
            <person name="Park M.-K."/>
            <person name="Yi H."/>
            <person name="Bahn Y.-S."/>
            <person name="Kim J.F."/>
            <person name="Lee D.-W."/>
        </authorList>
    </citation>
    <scope>NUCLEOTIDE SEQUENCE [LARGE SCALE GENOMIC DNA]</scope>
    <source>
        <strain evidence="9 10">CBS-1</strain>
    </source>
</reference>
<keyword evidence="7" id="KW-0812">Transmembrane</keyword>
<protein>
    <recommendedName>
        <fullName evidence="3">phospholipase D</fullName>
        <ecNumber evidence="3">3.1.4.4</ecNumber>
    </recommendedName>
</protein>
<dbReference type="CDD" id="cd09116">
    <property type="entry name" value="PLDc_Nuc_like"/>
    <property type="match status" value="1"/>
</dbReference>
<evidence type="ECO:0000256" key="6">
    <source>
        <dbReference type="ARBA" id="ARBA00023098"/>
    </source>
</evidence>
<feature type="domain" description="PLD phosphodiesterase" evidence="8">
    <location>
        <begin position="245"/>
        <end position="271"/>
    </location>
</feature>
<dbReference type="EMBL" id="CP026721">
    <property type="protein sequence ID" value="QAV32687.1"/>
    <property type="molecule type" value="Genomic_DNA"/>
</dbReference>
<dbReference type="SUPFAM" id="SSF56024">
    <property type="entry name" value="Phospholipase D/nuclease"/>
    <property type="match status" value="2"/>
</dbReference>
<dbReference type="InterPro" id="IPR001736">
    <property type="entry name" value="PLipase_D/transphosphatidylase"/>
</dbReference>
<evidence type="ECO:0000256" key="5">
    <source>
        <dbReference type="ARBA" id="ARBA00022963"/>
    </source>
</evidence>
<proteinExistence type="inferred from homology"/>
<keyword evidence="7" id="KW-1133">Transmembrane helix</keyword>
<evidence type="ECO:0000256" key="1">
    <source>
        <dbReference type="ARBA" id="ARBA00000798"/>
    </source>
</evidence>
<dbReference type="PANTHER" id="PTHR43856:SF1">
    <property type="entry name" value="MITOCHONDRIAL CARDIOLIPIN HYDROLASE"/>
    <property type="match status" value="1"/>
</dbReference>
<name>A0ABX5QQC7_9BACT</name>
<evidence type="ECO:0000256" key="3">
    <source>
        <dbReference type="ARBA" id="ARBA00012027"/>
    </source>
</evidence>
<dbReference type="Proteomes" id="UP000288947">
    <property type="component" value="Chromosome"/>
</dbReference>
<evidence type="ECO:0000259" key="8">
    <source>
        <dbReference type="PROSITE" id="PS50035"/>
    </source>
</evidence>
<evidence type="ECO:0000313" key="10">
    <source>
        <dbReference type="Proteomes" id="UP000288947"/>
    </source>
</evidence>
<keyword evidence="5" id="KW-0442">Lipid degradation</keyword>
<dbReference type="PANTHER" id="PTHR43856">
    <property type="entry name" value="CARDIOLIPIN HYDROLASE"/>
    <property type="match status" value="1"/>
</dbReference>
<evidence type="ECO:0000256" key="4">
    <source>
        <dbReference type="ARBA" id="ARBA00022801"/>
    </source>
</evidence>
<keyword evidence="10" id="KW-1185">Reference proteome</keyword>
<comment type="catalytic activity">
    <reaction evidence="1">
        <text>a 1,2-diacyl-sn-glycero-3-phosphocholine + H2O = a 1,2-diacyl-sn-glycero-3-phosphate + choline + H(+)</text>
        <dbReference type="Rhea" id="RHEA:14445"/>
        <dbReference type="ChEBI" id="CHEBI:15354"/>
        <dbReference type="ChEBI" id="CHEBI:15377"/>
        <dbReference type="ChEBI" id="CHEBI:15378"/>
        <dbReference type="ChEBI" id="CHEBI:57643"/>
        <dbReference type="ChEBI" id="CHEBI:58608"/>
        <dbReference type="EC" id="3.1.4.4"/>
    </reaction>
</comment>
<feature type="transmembrane region" description="Helical" evidence="7">
    <location>
        <begin position="9"/>
        <end position="28"/>
    </location>
</feature>
<dbReference type="PROSITE" id="PS50035">
    <property type="entry name" value="PLD"/>
    <property type="match status" value="2"/>
</dbReference>
<evidence type="ECO:0000313" key="9">
    <source>
        <dbReference type="EMBL" id="QAV32687.1"/>
    </source>
</evidence>
<dbReference type="InterPro" id="IPR051406">
    <property type="entry name" value="PLD_domain"/>
</dbReference>
<dbReference type="EC" id="3.1.4.4" evidence="3"/>
<dbReference type="Pfam" id="PF13091">
    <property type="entry name" value="PLDc_2"/>
    <property type="match status" value="2"/>
</dbReference>
<accession>A0ABX5QQC7</accession>
<sequence length="303" mass="34261">MNVYDGSKLVLGICLLILPALIIIGLLLPNVLNSPSNVSVYFTEQEPLTNLAVNFISSSDTFLYVSALDVSHPAILSALRNLQSRGVDVKVITEKAVVGLPSKIDASKGLHHVKFMVNDHGVLFGSANFSISGLEMGLNDILVFPRSYTQRFKEFFLYIWNYGKIGTVKDFLVSPVDNAEGLVLKSIQKAHRRIYICMYAFTDKNILTAIKWKQSQGVDVRIVTDKWFLGSPISKYLRNHAKVINKRMLHHKFIIVDNQLFTGSTNYTESGFHRNVEMIWSTKNRRIVKLYEQVFEALTNGSW</sequence>
<dbReference type="RefSeq" id="WP_090223272.1">
    <property type="nucleotide sequence ID" value="NZ_CP026721.1"/>
</dbReference>
<organism evidence="9 10">
    <name type="scientific">Fervidobacterium changbaicum</name>
    <dbReference type="NCBI Taxonomy" id="310769"/>
    <lineage>
        <taxon>Bacteria</taxon>
        <taxon>Thermotogati</taxon>
        <taxon>Thermotogota</taxon>
        <taxon>Thermotogae</taxon>
        <taxon>Thermotogales</taxon>
        <taxon>Fervidobacteriaceae</taxon>
        <taxon>Fervidobacterium</taxon>
    </lineage>
</organism>
<dbReference type="Gene3D" id="3.30.870.10">
    <property type="entry name" value="Endonuclease Chain A"/>
    <property type="match status" value="2"/>
</dbReference>